<dbReference type="InterPro" id="IPR000244">
    <property type="entry name" value="Ribosomal_bL9"/>
</dbReference>
<evidence type="ECO:0000256" key="5">
    <source>
        <dbReference type="ARBA" id="ARBA00023274"/>
    </source>
</evidence>
<evidence type="ECO:0000256" key="3">
    <source>
        <dbReference type="ARBA" id="ARBA00022884"/>
    </source>
</evidence>
<dbReference type="PANTHER" id="PTHR21368">
    <property type="entry name" value="50S RIBOSOMAL PROTEIN L9"/>
    <property type="match status" value="1"/>
</dbReference>
<gene>
    <name evidence="7" type="primary">rplI</name>
    <name evidence="9" type="ORF">AVDCRST_MAG36-1641</name>
</gene>
<dbReference type="SUPFAM" id="SSF55653">
    <property type="entry name" value="Ribosomal protein L9 C-domain"/>
    <property type="match status" value="1"/>
</dbReference>
<dbReference type="InterPro" id="IPR009027">
    <property type="entry name" value="Ribosomal_bL9/RNase_H1_N"/>
</dbReference>
<organism evidence="9">
    <name type="scientific">uncultured Nocardioidaceae bacterium</name>
    <dbReference type="NCBI Taxonomy" id="253824"/>
    <lineage>
        <taxon>Bacteria</taxon>
        <taxon>Bacillati</taxon>
        <taxon>Actinomycetota</taxon>
        <taxon>Actinomycetes</taxon>
        <taxon>Propionibacteriales</taxon>
        <taxon>Nocardioidaceae</taxon>
        <taxon>environmental samples</taxon>
    </lineage>
</organism>
<keyword evidence="3 7" id="KW-0694">RNA-binding</keyword>
<keyword evidence="2 7" id="KW-0699">rRNA-binding</keyword>
<dbReference type="SUPFAM" id="SSF55658">
    <property type="entry name" value="L9 N-domain-like"/>
    <property type="match status" value="1"/>
</dbReference>
<dbReference type="GO" id="GO:1990904">
    <property type="term" value="C:ribonucleoprotein complex"/>
    <property type="evidence" value="ECO:0007669"/>
    <property type="project" value="UniProtKB-KW"/>
</dbReference>
<dbReference type="InterPro" id="IPR036791">
    <property type="entry name" value="Ribosomal_bL9_C_sf"/>
</dbReference>
<dbReference type="FunFam" id="3.40.5.10:FF:000003">
    <property type="entry name" value="50S ribosomal protein L9"/>
    <property type="match status" value="1"/>
</dbReference>
<keyword evidence="4 7" id="KW-0689">Ribosomal protein</keyword>
<accession>A0A6J4LZV8</accession>
<keyword evidence="5 7" id="KW-0687">Ribonucleoprotein</keyword>
<dbReference type="HAMAP" id="MF_00503">
    <property type="entry name" value="Ribosomal_bL9"/>
    <property type="match status" value="1"/>
</dbReference>
<dbReference type="InterPro" id="IPR036935">
    <property type="entry name" value="Ribosomal_bL9_N_sf"/>
</dbReference>
<dbReference type="Pfam" id="PF03948">
    <property type="entry name" value="Ribosomal_L9_C"/>
    <property type="match status" value="1"/>
</dbReference>
<evidence type="ECO:0000256" key="4">
    <source>
        <dbReference type="ARBA" id="ARBA00022980"/>
    </source>
</evidence>
<dbReference type="AlphaFoldDB" id="A0A6J4LZV8"/>
<sequence>MKLILTHEVNGLGAPGDVVEVKDGYGRNYLIPRGFALRWTRGGEKQIDSIKSARNARAVRDLGKAQEIRASLEGTTVEVPVRAGTGGRLFGAVTVSDIADAINRSVGGAAAGAVDKRKIIVGNPIKSLGEHQVTVRVHDEVAATVNLVVVAA</sequence>
<dbReference type="Pfam" id="PF01281">
    <property type="entry name" value="Ribosomal_L9_N"/>
    <property type="match status" value="1"/>
</dbReference>
<reference evidence="9" key="1">
    <citation type="submission" date="2020-02" db="EMBL/GenBank/DDBJ databases">
        <authorList>
            <person name="Meier V. D."/>
        </authorList>
    </citation>
    <scope>NUCLEOTIDE SEQUENCE</scope>
    <source>
        <strain evidence="9">AVDCRST_MAG36</strain>
    </source>
</reference>
<protein>
    <recommendedName>
        <fullName evidence="6 7">Large ribosomal subunit protein bL9</fullName>
    </recommendedName>
</protein>
<feature type="domain" description="Ribosomal protein L9" evidence="8">
    <location>
        <begin position="13"/>
        <end position="40"/>
    </location>
</feature>
<dbReference type="Gene3D" id="3.10.430.100">
    <property type="entry name" value="Ribosomal protein L9, C-terminal domain"/>
    <property type="match status" value="1"/>
</dbReference>
<dbReference type="GO" id="GO:0003735">
    <property type="term" value="F:structural constituent of ribosome"/>
    <property type="evidence" value="ECO:0007669"/>
    <property type="project" value="InterPro"/>
</dbReference>
<dbReference type="PROSITE" id="PS00651">
    <property type="entry name" value="RIBOSOMAL_L9"/>
    <property type="match status" value="1"/>
</dbReference>
<comment type="similarity">
    <text evidence="1 7">Belongs to the bacterial ribosomal protein bL9 family.</text>
</comment>
<dbReference type="NCBIfam" id="TIGR00158">
    <property type="entry name" value="L9"/>
    <property type="match status" value="1"/>
</dbReference>
<comment type="function">
    <text evidence="7">Binds to the 23S rRNA.</text>
</comment>
<dbReference type="GO" id="GO:0006412">
    <property type="term" value="P:translation"/>
    <property type="evidence" value="ECO:0007669"/>
    <property type="project" value="UniProtKB-UniRule"/>
</dbReference>
<dbReference type="InterPro" id="IPR020594">
    <property type="entry name" value="Ribosomal_bL9_bac/chp"/>
</dbReference>
<proteinExistence type="inferred from homology"/>
<name>A0A6J4LZV8_9ACTN</name>
<evidence type="ECO:0000256" key="1">
    <source>
        <dbReference type="ARBA" id="ARBA00010605"/>
    </source>
</evidence>
<evidence type="ECO:0000259" key="8">
    <source>
        <dbReference type="PROSITE" id="PS00651"/>
    </source>
</evidence>
<dbReference type="Gene3D" id="3.40.5.10">
    <property type="entry name" value="Ribosomal protein L9, N-terminal domain"/>
    <property type="match status" value="1"/>
</dbReference>
<dbReference type="EMBL" id="CADCUH010000106">
    <property type="protein sequence ID" value="CAA9345934.1"/>
    <property type="molecule type" value="Genomic_DNA"/>
</dbReference>
<dbReference type="GO" id="GO:0019843">
    <property type="term" value="F:rRNA binding"/>
    <property type="evidence" value="ECO:0007669"/>
    <property type="project" value="UniProtKB-UniRule"/>
</dbReference>
<evidence type="ECO:0000256" key="2">
    <source>
        <dbReference type="ARBA" id="ARBA00022730"/>
    </source>
</evidence>
<dbReference type="GO" id="GO:0005840">
    <property type="term" value="C:ribosome"/>
    <property type="evidence" value="ECO:0007669"/>
    <property type="project" value="UniProtKB-KW"/>
</dbReference>
<evidence type="ECO:0000313" key="9">
    <source>
        <dbReference type="EMBL" id="CAA9345934.1"/>
    </source>
</evidence>
<evidence type="ECO:0000256" key="7">
    <source>
        <dbReference type="HAMAP-Rule" id="MF_00503"/>
    </source>
</evidence>
<evidence type="ECO:0000256" key="6">
    <source>
        <dbReference type="ARBA" id="ARBA00035292"/>
    </source>
</evidence>
<dbReference type="InterPro" id="IPR020070">
    <property type="entry name" value="Ribosomal_bL9_N"/>
</dbReference>
<dbReference type="InterPro" id="IPR020069">
    <property type="entry name" value="Ribosomal_bL9_C"/>
</dbReference>